<evidence type="ECO:0000256" key="7">
    <source>
        <dbReference type="ARBA" id="ARBA00047899"/>
    </source>
</evidence>
<feature type="domain" description="Protein kinase" evidence="11">
    <location>
        <begin position="412"/>
        <end position="777"/>
    </location>
</feature>
<dbReference type="SUPFAM" id="SSF56112">
    <property type="entry name" value="Protein kinase-like (PK-like)"/>
    <property type="match status" value="1"/>
</dbReference>
<feature type="compositionally biased region" description="Basic and acidic residues" evidence="10">
    <location>
        <begin position="1"/>
        <end position="20"/>
    </location>
</feature>
<accession>A0A2B7XYY3</accession>
<feature type="compositionally biased region" description="Basic and acidic residues" evidence="10">
    <location>
        <begin position="323"/>
        <end position="341"/>
    </location>
</feature>
<keyword evidence="3" id="KW-0808">Transferase</keyword>
<dbReference type="InterPro" id="IPR011009">
    <property type="entry name" value="Kinase-like_dom_sf"/>
</dbReference>
<dbReference type="PANTHER" id="PTHR24343">
    <property type="entry name" value="SERINE/THREONINE KINASE"/>
    <property type="match status" value="1"/>
</dbReference>
<evidence type="ECO:0000313" key="12">
    <source>
        <dbReference type="EMBL" id="PGH14129.1"/>
    </source>
</evidence>
<feature type="binding site" evidence="9">
    <location>
        <position position="441"/>
    </location>
    <ligand>
        <name>ATP</name>
        <dbReference type="ChEBI" id="CHEBI:30616"/>
    </ligand>
</feature>
<keyword evidence="13" id="KW-1185">Reference proteome</keyword>
<dbReference type="EC" id="2.7.11.1" evidence="1"/>
<feature type="region of interest" description="Disordered" evidence="10">
    <location>
        <begin position="367"/>
        <end position="395"/>
    </location>
</feature>
<dbReference type="GO" id="GO:0004674">
    <property type="term" value="F:protein serine/threonine kinase activity"/>
    <property type="evidence" value="ECO:0007669"/>
    <property type="project" value="UniProtKB-KW"/>
</dbReference>
<dbReference type="Gene3D" id="3.30.200.20">
    <property type="entry name" value="Phosphorylase Kinase, domain 1"/>
    <property type="match status" value="1"/>
</dbReference>
<dbReference type="Gene3D" id="1.10.510.10">
    <property type="entry name" value="Transferase(Phosphotransferase) domain 1"/>
    <property type="match status" value="1"/>
</dbReference>
<feature type="compositionally biased region" description="Polar residues" evidence="10">
    <location>
        <begin position="234"/>
        <end position="243"/>
    </location>
</feature>
<feature type="compositionally biased region" description="Polar residues" evidence="10">
    <location>
        <begin position="86"/>
        <end position="108"/>
    </location>
</feature>
<dbReference type="InterPro" id="IPR008271">
    <property type="entry name" value="Ser/Thr_kinase_AS"/>
</dbReference>
<evidence type="ECO:0000256" key="2">
    <source>
        <dbReference type="ARBA" id="ARBA00022527"/>
    </source>
</evidence>
<feature type="compositionally biased region" description="Low complexity" evidence="10">
    <location>
        <begin position="198"/>
        <end position="209"/>
    </location>
</feature>
<dbReference type="Proteomes" id="UP000223968">
    <property type="component" value="Unassembled WGS sequence"/>
</dbReference>
<evidence type="ECO:0000256" key="3">
    <source>
        <dbReference type="ARBA" id="ARBA00022679"/>
    </source>
</evidence>
<gene>
    <name evidence="12" type="ORF">AJ79_03246</name>
</gene>
<dbReference type="PANTHER" id="PTHR24343:SF137">
    <property type="entry name" value="SERINE_THREONINE-PROTEIN KINASE HRK1"/>
    <property type="match status" value="1"/>
</dbReference>
<keyword evidence="2" id="KW-0723">Serine/threonine-protein kinase</keyword>
<evidence type="ECO:0000256" key="10">
    <source>
        <dbReference type="SAM" id="MobiDB-lite"/>
    </source>
</evidence>
<dbReference type="GO" id="GO:0005829">
    <property type="term" value="C:cytosol"/>
    <property type="evidence" value="ECO:0007669"/>
    <property type="project" value="TreeGrafter"/>
</dbReference>
<sequence length="819" mass="90276">MASESSQHEDSLSTGKDRQPQHHQQQPAHSAMAAGTDSRPHSQHGQQAVRFASVNQEIEPTFSIHESNEPSAAEPVDPLSPETKTDLQSLAAQLQKSRLQETRMQNFSFDPVSLPASRVPSKESGSIRSSRDPIRSPLPSPSISGPHSPSLTPTGSGSREGRRGDQGYFRYGPGTPEQSEFTPQTSLSNEAPGKGYDSSRPSTSSEPPSAKNTHPAASDGTREPRARKPKFYLATSSEANSREPSPPPSQRHDLGWGTPGSGASTPAGDQNDPYSRSRRPPQPKSLAHIDPRFVFNSVDAKRRANQSLSPARIPRSASGGDLKAFDNKRGTFFSGKKDNRSNESSGLSEHKAHGSMSELKRFFRMGHKHKRSGSPASAVAKKESPKSTKPQFQPAQVSVPFADDHGLHSKYGKLGKVLGSGAGGSVRLLKRNSDGVTFAVKQFRDRHSWETEKEYSKKVTAEFCIGSTLHHGNIIETMDIINEGGRWYEVMEFAPYDLFAIVMTGKMTREEVACTFLQILNGVAYLHGMGLAHRDLKLDNVVVNERGIMKLIDFGSAVVFRYPFESDIVLATGVVGSDPYLAPEVYDEKRYDPRPTDIWSLAIIFCCMSLRRFPWKQPRMTDNSFKLFASPPSPQGVDPESKDLLKPRPKSTPDLPSAFETSKRQPVHERDNKDDARSSSHQRHHSRAGSGPRPRPVATSQNERSDRNEQSQQKNGTSSPQSSSQQGQTGQRQEVIKGPWRLLRILPREARPLIAHMLKINPRDRAKLSDVLADEWVRSCQVCFQKECGTVVNATNHTHVLEPPSSAPPAANNNNNKKT</sequence>
<feature type="region of interest" description="Disordered" evidence="10">
    <location>
        <begin position="1"/>
        <end position="355"/>
    </location>
</feature>
<feature type="compositionally biased region" description="Low complexity" evidence="10">
    <location>
        <begin position="135"/>
        <end position="150"/>
    </location>
</feature>
<name>A0A2B7XYY3_9EURO</name>
<dbReference type="OrthoDB" id="6513151at2759"/>
<evidence type="ECO:0000259" key="11">
    <source>
        <dbReference type="PROSITE" id="PS50011"/>
    </source>
</evidence>
<feature type="compositionally biased region" description="Low complexity" evidence="10">
    <location>
        <begin position="808"/>
        <end position="819"/>
    </location>
</feature>
<organism evidence="12 13">
    <name type="scientific">Helicocarpus griseus UAMH5409</name>
    <dbReference type="NCBI Taxonomy" id="1447875"/>
    <lineage>
        <taxon>Eukaryota</taxon>
        <taxon>Fungi</taxon>
        <taxon>Dikarya</taxon>
        <taxon>Ascomycota</taxon>
        <taxon>Pezizomycotina</taxon>
        <taxon>Eurotiomycetes</taxon>
        <taxon>Eurotiomycetidae</taxon>
        <taxon>Onygenales</taxon>
        <taxon>Ajellomycetaceae</taxon>
        <taxon>Helicocarpus</taxon>
    </lineage>
</organism>
<dbReference type="STRING" id="1447875.A0A2B7XYY3"/>
<evidence type="ECO:0000256" key="9">
    <source>
        <dbReference type="PROSITE-ProRule" id="PRU10141"/>
    </source>
</evidence>
<feature type="compositionally biased region" description="Polar residues" evidence="10">
    <location>
        <begin position="176"/>
        <end position="189"/>
    </location>
</feature>
<dbReference type="PROSITE" id="PS50011">
    <property type="entry name" value="PROTEIN_KINASE_DOM"/>
    <property type="match status" value="1"/>
</dbReference>
<protein>
    <recommendedName>
        <fullName evidence="1">non-specific serine/threonine protein kinase</fullName>
        <ecNumber evidence="1">2.7.11.1</ecNumber>
    </recommendedName>
</protein>
<proteinExistence type="predicted"/>
<evidence type="ECO:0000313" key="13">
    <source>
        <dbReference type="Proteomes" id="UP000223968"/>
    </source>
</evidence>
<comment type="catalytic activity">
    <reaction evidence="7">
        <text>L-threonyl-[protein] + ATP = O-phospho-L-threonyl-[protein] + ADP + H(+)</text>
        <dbReference type="Rhea" id="RHEA:46608"/>
        <dbReference type="Rhea" id="RHEA-COMP:11060"/>
        <dbReference type="Rhea" id="RHEA-COMP:11605"/>
        <dbReference type="ChEBI" id="CHEBI:15378"/>
        <dbReference type="ChEBI" id="CHEBI:30013"/>
        <dbReference type="ChEBI" id="CHEBI:30616"/>
        <dbReference type="ChEBI" id="CHEBI:61977"/>
        <dbReference type="ChEBI" id="CHEBI:456216"/>
        <dbReference type="EC" id="2.7.11.1"/>
    </reaction>
</comment>
<feature type="region of interest" description="Disordered" evidence="10">
    <location>
        <begin position="799"/>
        <end position="819"/>
    </location>
</feature>
<evidence type="ECO:0000256" key="1">
    <source>
        <dbReference type="ARBA" id="ARBA00012513"/>
    </source>
</evidence>
<comment type="catalytic activity">
    <reaction evidence="8">
        <text>L-seryl-[protein] + ATP = O-phospho-L-seryl-[protein] + ADP + H(+)</text>
        <dbReference type="Rhea" id="RHEA:17989"/>
        <dbReference type="Rhea" id="RHEA-COMP:9863"/>
        <dbReference type="Rhea" id="RHEA-COMP:11604"/>
        <dbReference type="ChEBI" id="CHEBI:15378"/>
        <dbReference type="ChEBI" id="CHEBI:29999"/>
        <dbReference type="ChEBI" id="CHEBI:30616"/>
        <dbReference type="ChEBI" id="CHEBI:83421"/>
        <dbReference type="ChEBI" id="CHEBI:456216"/>
        <dbReference type="EC" id="2.7.11.1"/>
    </reaction>
</comment>
<dbReference type="AlphaFoldDB" id="A0A2B7XYY3"/>
<dbReference type="GO" id="GO:0005524">
    <property type="term" value="F:ATP binding"/>
    <property type="evidence" value="ECO:0007669"/>
    <property type="project" value="UniProtKB-UniRule"/>
</dbReference>
<keyword evidence="4 9" id="KW-0547">Nucleotide-binding</keyword>
<reference evidence="12 13" key="1">
    <citation type="submission" date="2017-10" db="EMBL/GenBank/DDBJ databases">
        <title>Comparative genomics in systemic dimorphic fungi from Ajellomycetaceae.</title>
        <authorList>
            <person name="Munoz J.F."/>
            <person name="Mcewen J.G."/>
            <person name="Clay O.K."/>
            <person name="Cuomo C.A."/>
        </authorList>
    </citation>
    <scope>NUCLEOTIDE SEQUENCE [LARGE SCALE GENOMIC DNA]</scope>
    <source>
        <strain evidence="12 13">UAMH5409</strain>
    </source>
</reference>
<evidence type="ECO:0000256" key="6">
    <source>
        <dbReference type="ARBA" id="ARBA00022840"/>
    </source>
</evidence>
<keyword evidence="5 12" id="KW-0418">Kinase</keyword>
<evidence type="ECO:0000256" key="4">
    <source>
        <dbReference type="ARBA" id="ARBA00022741"/>
    </source>
</evidence>
<feature type="region of interest" description="Disordered" evidence="10">
    <location>
        <begin position="626"/>
        <end position="735"/>
    </location>
</feature>
<dbReference type="EMBL" id="PDNB01000038">
    <property type="protein sequence ID" value="PGH14129.1"/>
    <property type="molecule type" value="Genomic_DNA"/>
</dbReference>
<dbReference type="InterPro" id="IPR017441">
    <property type="entry name" value="Protein_kinase_ATP_BS"/>
</dbReference>
<evidence type="ECO:0000256" key="5">
    <source>
        <dbReference type="ARBA" id="ARBA00022777"/>
    </source>
</evidence>
<feature type="compositionally biased region" description="Low complexity" evidence="10">
    <location>
        <begin position="716"/>
        <end position="731"/>
    </location>
</feature>
<dbReference type="InterPro" id="IPR000719">
    <property type="entry name" value="Prot_kinase_dom"/>
</dbReference>
<evidence type="ECO:0000256" key="8">
    <source>
        <dbReference type="ARBA" id="ARBA00048679"/>
    </source>
</evidence>
<comment type="caution">
    <text evidence="12">The sequence shown here is derived from an EMBL/GenBank/DDBJ whole genome shotgun (WGS) entry which is preliminary data.</text>
</comment>
<dbReference type="SMART" id="SM00220">
    <property type="entry name" value="S_TKc"/>
    <property type="match status" value="1"/>
</dbReference>
<dbReference type="FunFam" id="1.10.510.10:FF:000595">
    <property type="entry name" value="Protein kinase, putative (AFU_orthologue AFUA_5G11840)"/>
    <property type="match status" value="1"/>
</dbReference>
<dbReference type="Pfam" id="PF00069">
    <property type="entry name" value="Pkinase"/>
    <property type="match status" value="1"/>
</dbReference>
<keyword evidence="6 9" id="KW-0067">ATP-binding</keyword>
<feature type="compositionally biased region" description="Basic and acidic residues" evidence="10">
    <location>
        <begin position="661"/>
        <end position="678"/>
    </location>
</feature>
<dbReference type="PROSITE" id="PS00108">
    <property type="entry name" value="PROTEIN_KINASE_ST"/>
    <property type="match status" value="1"/>
</dbReference>
<feature type="compositionally biased region" description="Polar residues" evidence="10">
    <location>
        <begin position="261"/>
        <end position="274"/>
    </location>
</feature>
<dbReference type="PROSITE" id="PS00107">
    <property type="entry name" value="PROTEIN_KINASE_ATP"/>
    <property type="match status" value="1"/>
</dbReference>